<accession>F0R250</accession>
<dbReference type="Pfam" id="PF05170">
    <property type="entry name" value="AsmA"/>
    <property type="match status" value="1"/>
</dbReference>
<dbReference type="STRING" id="667015.Bacsa_0789"/>
<dbReference type="InterPro" id="IPR052894">
    <property type="entry name" value="AsmA-related"/>
</dbReference>
<dbReference type="PANTHER" id="PTHR30441:SF4">
    <property type="entry name" value="PROTEIN ASMA"/>
    <property type="match status" value="1"/>
</dbReference>
<dbReference type="GO" id="GO:0090313">
    <property type="term" value="P:regulation of protein targeting to membrane"/>
    <property type="evidence" value="ECO:0007669"/>
    <property type="project" value="TreeGrafter"/>
</dbReference>
<dbReference type="OrthoDB" id="680700at2"/>
<proteinExistence type="predicted"/>
<dbReference type="Pfam" id="PF04357">
    <property type="entry name" value="TamB"/>
    <property type="match status" value="1"/>
</dbReference>
<dbReference type="GO" id="GO:0009306">
    <property type="term" value="P:protein secretion"/>
    <property type="evidence" value="ECO:0007669"/>
    <property type="project" value="InterPro"/>
</dbReference>
<dbReference type="RefSeq" id="WP_013616834.1">
    <property type="nucleotide sequence ID" value="NC_015164.1"/>
</dbReference>
<feature type="transmembrane region" description="Helical" evidence="5">
    <location>
        <begin position="12"/>
        <end position="34"/>
    </location>
</feature>
<name>F0R250_PHOSB</name>
<keyword evidence="4 5" id="KW-0472">Membrane</keyword>
<reference evidence="8 9" key="1">
    <citation type="journal article" date="2011" name="Stand. Genomic Sci.">
        <title>Complete genome sequence of Bacteroides salanitronis type strain (BL78).</title>
        <authorList>
            <person name="Gronow S."/>
            <person name="Held B."/>
            <person name="Lucas S."/>
            <person name="Lapidus A."/>
            <person name="Del Rio T.G."/>
            <person name="Nolan M."/>
            <person name="Tice H."/>
            <person name="Deshpande S."/>
            <person name="Cheng J.F."/>
            <person name="Pitluck S."/>
            <person name="Liolios K."/>
            <person name="Pagani I."/>
            <person name="Ivanova N."/>
            <person name="Mavromatis K."/>
            <person name="Pati A."/>
            <person name="Tapia R."/>
            <person name="Han C."/>
            <person name="Goodwin L."/>
            <person name="Chen A."/>
            <person name="Palaniappan K."/>
            <person name="Land M."/>
            <person name="Hauser L."/>
            <person name="Chang Y.J."/>
            <person name="Jeffries C.D."/>
            <person name="Brambilla E.M."/>
            <person name="Rohde M."/>
            <person name="Goker M."/>
            <person name="Detter J.C."/>
            <person name="Woyke T."/>
            <person name="Bristow J."/>
            <person name="Markowitz V."/>
            <person name="Hugenholtz P."/>
            <person name="Kyrpides N.C."/>
            <person name="Klenk H.P."/>
            <person name="Eisen J.A."/>
        </authorList>
    </citation>
    <scope>NUCLEOTIDE SEQUENCE [LARGE SCALE GENOMIC DNA]</scope>
    <source>
        <strain evidence="8 9">DSM 18170</strain>
    </source>
</reference>
<dbReference type="eggNOG" id="COG2911">
    <property type="taxonomic scope" value="Bacteria"/>
</dbReference>
<evidence type="ECO:0000256" key="3">
    <source>
        <dbReference type="ARBA" id="ARBA00022989"/>
    </source>
</evidence>
<evidence type="ECO:0000256" key="1">
    <source>
        <dbReference type="ARBA" id="ARBA00004167"/>
    </source>
</evidence>
<sequence>MRKIFHIKHFVRSTIILVLVCYFGLIAILNLSFIQKQLSAFVSDELSQLMHTEVSVGNIDLGLLNRIIVQNVTLKDQKNHELLKVSRLSAKIEITPLFHGQIRINSVQLFGLQARLNRETPESPANFQFVIDALTPKDTVEKKKSPIDLRINAVLIRRGQIYYDVLSEPETPNRFNARHIGVQNLSATLSLKALTNDSVNAQIRRMSFNETSGFRLKKMALKFIATPHWLALNDLEIQLPETSLVIDSLSANYDSIPKLPLLPTSTTYRMRLEARITPADLAMFVPALSHFHSPVDFRLAMEGEGNRTRCTQIYLSGSNQALLLKAQGIVNHWHEKNGMFLFGQISQLDADAQGLAWLYRNLSGKEETPGIMKRLGDVQFTGNISGYLRQLTTYGMITSDAGEVRANITMHKGTGHEPRSYSGKIRSDALNLGTLLGKEETWGNTAFDIELEGFRYQDGNAQSYIKGIVSSLIYKQYEYHNIQLDGQYAPGGFDGKIALNDPHGNIEINGHVATRQQVPDFNVTVNVRNFNPNALHLTEKYKDTDFSLNVLADFTGHSIDDAQGVIHIDSVSVNSPDKDKNYFLEHFDIVASNPEHNNKEKRIEIRSSFLNGTVQGHYSYRTLPTSVLKTVQRYIPSLLNTKKEMPETNNNFRFNLKLDNTELLSKVLDIPLQTGMPVSLSGYFDDSRTRIQVRAYAPEFTYKDAYYEAGTFLCDNTDAGLECQLRANKRMKKGGMVNLAVQALAKENRLRATVNWGNNTEATFSGKLQAIAHFNKSEEENQLNTRIQIQPSRIILNDSIWNIHPSEVVINKGIVDIRDFLFEHRDQYVRANGRIGKAETDSCLVDLRNINLQYIMDIIQFHAVKFNGLITGKVHLHHVLDNPVMYTRLNVEGFSLNDALLGQGDIKGEWDNELGGVRLLADIKENKQYSTFVDGYVSPKEKGLNLNIRAGGTNLAFLQPFIDGIFTNMQGRVFGNVRLYGPFSSLDLEGEARADASMKVDILNTAFKVHADSVHIRSGHFGFDNVQIADMEGHTGLVNGSLNHRKLKQLTYNFRFNTNNMRVFHTERETPEFPFYGTIYTTGEVLLRGGNNALNVDGTLRTDPRTSFTYVTATAAEATSNQFIEFVDRTPRRKQENIYTELYHPLNEREEKEEDDTPLDMHLNFQIEATPDATMRIVMDPIAGDNISANGTGNLRINFYNKGDFLMFGNYNIEDGIYKMSMQNVIRKDFALQSGGTVSFNGNPRQANLNVQAVYTVNSASLNDLVADASSTRGNVRVNCLLNLSGNLTSPSLKFDLELPTVSDEDRELVRSLTSTEEQMNTQIIYLLGIGKFYTYDYNNNATQSDATSSLAFSTLSGQLNNMLAQVIDNQNWNVGTNLSTGENGWSDVEAEAILSGRLLNNRLIINGNFGYRDNAMQNTNFVGDFEAMWILTKNGELRLKGYNETNDRYFTKSTLTTQGIGLMYKKDFDNWRELFDWMLLRRRNKQKTK</sequence>
<dbReference type="PANTHER" id="PTHR30441">
    <property type="entry name" value="DUF748 DOMAIN-CONTAINING PROTEIN"/>
    <property type="match status" value="1"/>
</dbReference>
<protein>
    <submittedName>
        <fullName evidence="8">Uncharacterized protein</fullName>
    </submittedName>
</protein>
<evidence type="ECO:0000313" key="8">
    <source>
        <dbReference type="EMBL" id="ADY35382.1"/>
    </source>
</evidence>
<comment type="subcellular location">
    <subcellularLocation>
        <location evidence="1">Membrane</location>
        <topology evidence="1">Single-pass membrane protein</topology>
    </subcellularLocation>
</comment>
<feature type="domain" description="AsmA" evidence="7">
    <location>
        <begin position="1"/>
        <end position="166"/>
    </location>
</feature>
<evidence type="ECO:0000256" key="4">
    <source>
        <dbReference type="ARBA" id="ARBA00023136"/>
    </source>
</evidence>
<dbReference type="EMBL" id="CP002530">
    <property type="protein sequence ID" value="ADY35382.1"/>
    <property type="molecule type" value="Genomic_DNA"/>
</dbReference>
<dbReference type="GO" id="GO:0005886">
    <property type="term" value="C:plasma membrane"/>
    <property type="evidence" value="ECO:0007669"/>
    <property type="project" value="InterPro"/>
</dbReference>
<dbReference type="KEGG" id="bsa:Bacsa_0789"/>
<keyword evidence="9" id="KW-1185">Reference proteome</keyword>
<evidence type="ECO:0000259" key="7">
    <source>
        <dbReference type="Pfam" id="PF05170"/>
    </source>
</evidence>
<dbReference type="InterPro" id="IPR007452">
    <property type="entry name" value="TamB_C"/>
</dbReference>
<evidence type="ECO:0000313" key="9">
    <source>
        <dbReference type="Proteomes" id="UP000007486"/>
    </source>
</evidence>
<dbReference type="HOGENOM" id="CLU_002997_1_1_10"/>
<keyword evidence="3 5" id="KW-1133">Transmembrane helix</keyword>
<keyword evidence="2 5" id="KW-0812">Transmembrane</keyword>
<dbReference type="Proteomes" id="UP000007486">
    <property type="component" value="Chromosome"/>
</dbReference>
<gene>
    <name evidence="8" type="ordered locus">Bacsa_0789</name>
</gene>
<organism evidence="8 9">
    <name type="scientific">Phocaeicola salanitronis (strain DSM 18170 / JCM 13657 / CCUG 60908 / BL78)</name>
    <name type="common">Bacteroides salanitronis</name>
    <dbReference type="NCBI Taxonomy" id="667015"/>
    <lineage>
        <taxon>Bacteria</taxon>
        <taxon>Pseudomonadati</taxon>
        <taxon>Bacteroidota</taxon>
        <taxon>Bacteroidia</taxon>
        <taxon>Bacteroidales</taxon>
        <taxon>Bacteroidaceae</taxon>
        <taxon>Phocaeicola</taxon>
    </lineage>
</organism>
<evidence type="ECO:0000256" key="2">
    <source>
        <dbReference type="ARBA" id="ARBA00022692"/>
    </source>
</evidence>
<dbReference type="InterPro" id="IPR007844">
    <property type="entry name" value="AsmA"/>
</dbReference>
<feature type="domain" description="Translocation and assembly module TamB C-terminal" evidence="6">
    <location>
        <begin position="1027"/>
        <end position="1469"/>
    </location>
</feature>
<evidence type="ECO:0000259" key="6">
    <source>
        <dbReference type="Pfam" id="PF04357"/>
    </source>
</evidence>
<evidence type="ECO:0000256" key="5">
    <source>
        <dbReference type="SAM" id="Phobius"/>
    </source>
</evidence>